<organism evidence="1 2">
    <name type="scientific">Methylophaga thalassica</name>
    <dbReference type="NCBI Taxonomy" id="40223"/>
    <lineage>
        <taxon>Bacteria</taxon>
        <taxon>Pseudomonadati</taxon>
        <taxon>Pseudomonadota</taxon>
        <taxon>Gammaproteobacteria</taxon>
        <taxon>Thiotrichales</taxon>
        <taxon>Piscirickettsiaceae</taxon>
        <taxon>Methylophaga</taxon>
    </lineage>
</organism>
<dbReference type="EMBL" id="BSND01000005">
    <property type="protein sequence ID" value="GLQ00079.1"/>
    <property type="molecule type" value="Genomic_DNA"/>
</dbReference>
<name>A0ABQ5TVP9_9GAMM</name>
<gene>
    <name evidence="1" type="ORF">GCM10007891_19320</name>
</gene>
<evidence type="ECO:0000313" key="2">
    <source>
        <dbReference type="Proteomes" id="UP001161423"/>
    </source>
</evidence>
<dbReference type="RefSeq" id="WP_284723197.1">
    <property type="nucleotide sequence ID" value="NZ_BSND01000005.1"/>
</dbReference>
<sequence>MAGRPPKEATRLPTWEIRLQAWAFQLKREFCLSQEITDMGAVRDIDLYNFVHNRLPLSIRMSTRNKKQNFCDPTTDNEKQYFCDPTTFSRWLKRKSDPPPSKREKLCIASPDSGQFLVPDHSFIGIPALLTALDCYLCARSAELRPSLLAPDDQERLAERCLSEIAKKWRIPFVYEGEKTWQKDFAVNDISLSLLCTHSVSAIPMFLCSSVTDKILSDESALCDWYLDIMISTLFVSARLHQNIFDDPHRDLTEAEYRRFHSEYKNLVGTPSNLLRFLGLLISAEFPIGSGAMALACVSNDIVEVEEPEKLLIAVLAGYQKLSNEFEKLGFSWGDLAKVIAKTLKLADPIMNVFLPLVHIEPISIQHYRYYEKTKINLNTLVLYHLDTEDGISLKRQLIHDSGYVSDKTSLSQKLGLWGDPSKILCDPHNDSEFAWGYGGRGPYQLAYTMLKDLFKTAGVSEEVEFYHCEIVVYRLLSRFPGDVSYTVSSRQLLHVLGKPLVSEKDRMQSISSSMNRFLLKGCVFSNSGT</sequence>
<proteinExistence type="predicted"/>
<protein>
    <submittedName>
        <fullName evidence="1">Uncharacterized protein</fullName>
    </submittedName>
</protein>
<reference evidence="1" key="2">
    <citation type="submission" date="2023-01" db="EMBL/GenBank/DDBJ databases">
        <title>Draft genome sequence of Methylophaga thalassica strain NBRC 102424.</title>
        <authorList>
            <person name="Sun Q."/>
            <person name="Mori K."/>
        </authorList>
    </citation>
    <scope>NUCLEOTIDE SEQUENCE</scope>
    <source>
        <strain evidence="1">NBRC 102424</strain>
    </source>
</reference>
<dbReference type="Proteomes" id="UP001161423">
    <property type="component" value="Unassembled WGS sequence"/>
</dbReference>
<comment type="caution">
    <text evidence="1">The sequence shown here is derived from an EMBL/GenBank/DDBJ whole genome shotgun (WGS) entry which is preliminary data.</text>
</comment>
<keyword evidence="2" id="KW-1185">Reference proteome</keyword>
<dbReference type="InterPro" id="IPR046164">
    <property type="entry name" value="DUF6166"/>
</dbReference>
<reference evidence="1" key="1">
    <citation type="journal article" date="2014" name="Int. J. Syst. Evol. Microbiol.">
        <title>Complete genome of a new Firmicutes species belonging to the dominant human colonic microbiota ('Ruminococcus bicirculans') reveals two chromosomes and a selective capacity to utilize plant glucans.</title>
        <authorList>
            <consortium name="NISC Comparative Sequencing Program"/>
            <person name="Wegmann U."/>
            <person name="Louis P."/>
            <person name="Goesmann A."/>
            <person name="Henrissat B."/>
            <person name="Duncan S.H."/>
            <person name="Flint H.J."/>
        </authorList>
    </citation>
    <scope>NUCLEOTIDE SEQUENCE</scope>
    <source>
        <strain evidence="1">NBRC 102424</strain>
    </source>
</reference>
<evidence type="ECO:0000313" key="1">
    <source>
        <dbReference type="EMBL" id="GLQ00079.1"/>
    </source>
</evidence>
<accession>A0ABQ5TVP9</accession>
<dbReference type="Pfam" id="PF19663">
    <property type="entry name" value="DUF6166"/>
    <property type="match status" value="1"/>
</dbReference>